<dbReference type="Proteomes" id="UP000005938">
    <property type="component" value="Unassembled WGS sequence"/>
</dbReference>
<dbReference type="InterPro" id="IPR009003">
    <property type="entry name" value="Peptidase_S1_PA"/>
</dbReference>
<dbReference type="InterPro" id="IPR051201">
    <property type="entry name" value="Chloro_Bact_Ser_Proteases"/>
</dbReference>
<sequence length="313" mass="34266">MLGEFLLTIMKHLLKLSFVFLLFSITTRGQEQLFKNNIRQYKTKLAVKAGKLIEEGNTISADSIDPTFKPNGYDPIAINLQPMRKKKLNPSKIYEQVSAATVIVSSAGKCGEKNEKGVLCDRIHTYPASGYIIDSEGIIVTNYHVVNGYVTKYNTTSRDALVVMLKDGTLFPVKEVLTADKSNDLAILKIDPAGTILPSLRIASKDAEIGDKTYIVSHPKGFFYAFSSGMVTDKFSEINANQYRNIMAISADYAAGSSGAAIIDQYGNVIGTVSYTKTLQHSEDESKTQMVLKATIPSSALLALIKKGNKKSE</sequence>
<evidence type="ECO:0000256" key="2">
    <source>
        <dbReference type="ARBA" id="ARBA00022670"/>
    </source>
</evidence>
<reference evidence="4 5" key="1">
    <citation type="journal article" date="2012" name="J. Bacteriol.">
        <title>Genome Sequence of the Halotolerant Bacterium Imtechella halotolerans K1T.</title>
        <authorList>
            <person name="Kumar S."/>
            <person name="Vikram S."/>
            <person name="Subramanian S."/>
            <person name="Raghava G.P."/>
            <person name="Pinnaka A.K."/>
        </authorList>
    </citation>
    <scope>NUCLEOTIDE SEQUENCE [LARGE SCALE GENOMIC DNA]</scope>
    <source>
        <strain evidence="4 5">K1</strain>
    </source>
</reference>
<dbReference type="eggNOG" id="COG0265">
    <property type="taxonomic scope" value="Bacteria"/>
</dbReference>
<accession>I0WGP6</accession>
<evidence type="ECO:0000313" key="5">
    <source>
        <dbReference type="Proteomes" id="UP000005938"/>
    </source>
</evidence>
<dbReference type="EMBL" id="AJJU01000004">
    <property type="protein sequence ID" value="EID75562.1"/>
    <property type="molecule type" value="Genomic_DNA"/>
</dbReference>
<comment type="caution">
    <text evidence="4">The sequence shown here is derived from an EMBL/GenBank/DDBJ whole genome shotgun (WGS) entry which is preliminary data.</text>
</comment>
<organism evidence="4 5">
    <name type="scientific">Imtechella halotolerans K1</name>
    <dbReference type="NCBI Taxonomy" id="946077"/>
    <lineage>
        <taxon>Bacteria</taxon>
        <taxon>Pseudomonadati</taxon>
        <taxon>Bacteroidota</taxon>
        <taxon>Flavobacteriia</taxon>
        <taxon>Flavobacteriales</taxon>
        <taxon>Flavobacteriaceae</taxon>
        <taxon>Imtechella</taxon>
    </lineage>
</organism>
<dbReference type="Gene3D" id="2.40.10.10">
    <property type="entry name" value="Trypsin-like serine proteases"/>
    <property type="match status" value="2"/>
</dbReference>
<dbReference type="GO" id="GO:0004252">
    <property type="term" value="F:serine-type endopeptidase activity"/>
    <property type="evidence" value="ECO:0007669"/>
    <property type="project" value="InterPro"/>
</dbReference>
<evidence type="ECO:0000256" key="1">
    <source>
        <dbReference type="ARBA" id="ARBA00010541"/>
    </source>
</evidence>
<dbReference type="InterPro" id="IPR043504">
    <property type="entry name" value="Peptidase_S1_PA_chymotrypsin"/>
</dbReference>
<gene>
    <name evidence="4" type="ORF">W5A_05088</name>
</gene>
<keyword evidence="3" id="KW-0378">Hydrolase</keyword>
<evidence type="ECO:0000256" key="3">
    <source>
        <dbReference type="ARBA" id="ARBA00022801"/>
    </source>
</evidence>
<dbReference type="PRINTS" id="PR00834">
    <property type="entry name" value="PROTEASES2C"/>
</dbReference>
<protein>
    <submittedName>
        <fullName evidence="4">Serine protease</fullName>
    </submittedName>
</protein>
<dbReference type="PANTHER" id="PTHR43343:SF3">
    <property type="entry name" value="PROTEASE DO-LIKE 8, CHLOROPLASTIC"/>
    <property type="match status" value="1"/>
</dbReference>
<name>I0WGP6_9FLAO</name>
<dbReference type="STRING" id="946077.W5A_05088"/>
<keyword evidence="5" id="KW-1185">Reference proteome</keyword>
<dbReference type="GO" id="GO:0006508">
    <property type="term" value="P:proteolysis"/>
    <property type="evidence" value="ECO:0007669"/>
    <property type="project" value="UniProtKB-KW"/>
</dbReference>
<evidence type="ECO:0000313" key="4">
    <source>
        <dbReference type="EMBL" id="EID75562.1"/>
    </source>
</evidence>
<dbReference type="InterPro" id="IPR001940">
    <property type="entry name" value="Peptidase_S1C"/>
</dbReference>
<dbReference type="PANTHER" id="PTHR43343">
    <property type="entry name" value="PEPTIDASE S12"/>
    <property type="match status" value="1"/>
</dbReference>
<dbReference type="Pfam" id="PF13365">
    <property type="entry name" value="Trypsin_2"/>
    <property type="match status" value="1"/>
</dbReference>
<dbReference type="SUPFAM" id="SSF50494">
    <property type="entry name" value="Trypsin-like serine proteases"/>
    <property type="match status" value="1"/>
</dbReference>
<comment type="similarity">
    <text evidence="1">Belongs to the peptidase S1C family.</text>
</comment>
<keyword evidence="2 4" id="KW-0645">Protease</keyword>
<proteinExistence type="inferred from homology"/>
<dbReference type="AlphaFoldDB" id="I0WGP6"/>